<sequence length="303" mass="35507">MIEKLKEIFPDLIEAKLEIAMDSEYYDWYSTPDNEIIGIPIDHLTEKEQMLLNTFLSPYYASQPPLTKREDDWINVIFNNGNSADLVKNQKNLSYRYVYFSLSDDKVDPIAFREAIHGLFPYKVPIIWENNHEGILIEDEPIEEVDISYEEMIEVLMSDFYMKVKFYIGPYFNEVDRASEYFKWIKDCYQKVNKYMKGSIMDHISAVPFLFLEPSDDQTSDIIIPSILKDTITEDDLLETIRTFLESNSNATLAAKKLYMHRNSLQYRVDKFIEKTGIDVKQFKGALSVYLTLLLKHKKSLGD</sequence>
<dbReference type="Gene3D" id="1.10.10.2840">
    <property type="entry name" value="PucR C-terminal helix-turn-helix domain"/>
    <property type="match status" value="1"/>
</dbReference>
<dbReference type="PANTHER" id="PTHR33744">
    <property type="entry name" value="CARBOHYDRATE DIACID REGULATOR"/>
    <property type="match status" value="1"/>
</dbReference>
<dbReference type="InterPro" id="IPR025736">
    <property type="entry name" value="PucR_C-HTH_dom"/>
</dbReference>
<proteinExistence type="predicted"/>
<feature type="domain" description="PucR C-terminal helix-turn-helix" evidence="1">
    <location>
        <begin position="237"/>
        <end position="294"/>
    </location>
</feature>
<gene>
    <name evidence="2" type="ORF">NC799_10220</name>
</gene>
<reference evidence="2" key="1">
    <citation type="submission" date="2022-06" db="EMBL/GenBank/DDBJ databases">
        <title>Aquibacillus sp. a new bacterium isolated from soil saline samples.</title>
        <authorList>
            <person name="Galisteo C."/>
            <person name="De La Haba R."/>
            <person name="Sanchez-Porro C."/>
            <person name="Ventosa A."/>
        </authorList>
    </citation>
    <scope>NUCLEOTIDE SEQUENCE</scope>
    <source>
        <strain evidence="2">3ASR75-54</strain>
    </source>
</reference>
<dbReference type="Proteomes" id="UP001145069">
    <property type="component" value="Unassembled WGS sequence"/>
</dbReference>
<dbReference type="Pfam" id="PF13556">
    <property type="entry name" value="HTH_30"/>
    <property type="match status" value="1"/>
</dbReference>
<dbReference type="PANTHER" id="PTHR33744:SF15">
    <property type="entry name" value="CARBOHYDRATE DIACID REGULATOR"/>
    <property type="match status" value="1"/>
</dbReference>
<dbReference type="EMBL" id="JAMQKC010000007">
    <property type="protein sequence ID" value="MDC3417289.1"/>
    <property type="molecule type" value="Genomic_DNA"/>
</dbReference>
<dbReference type="InterPro" id="IPR051448">
    <property type="entry name" value="CdaR-like_regulators"/>
</dbReference>
<evidence type="ECO:0000259" key="1">
    <source>
        <dbReference type="Pfam" id="PF13556"/>
    </source>
</evidence>
<dbReference type="RefSeq" id="WP_272446356.1">
    <property type="nucleotide sequence ID" value="NZ_JAMQKC010000007.1"/>
</dbReference>
<keyword evidence="3" id="KW-1185">Reference proteome</keyword>
<protein>
    <submittedName>
        <fullName evidence="2">Helix-turn-helix domain-containing protein</fullName>
    </submittedName>
</protein>
<evidence type="ECO:0000313" key="3">
    <source>
        <dbReference type="Proteomes" id="UP001145069"/>
    </source>
</evidence>
<dbReference type="AlphaFoldDB" id="A0A9X3WH16"/>
<comment type="caution">
    <text evidence="2">The sequence shown here is derived from an EMBL/GenBank/DDBJ whole genome shotgun (WGS) entry which is preliminary data.</text>
</comment>
<name>A0A9X3WH16_9BACI</name>
<accession>A0A9X3WH16</accession>
<dbReference type="InterPro" id="IPR042070">
    <property type="entry name" value="PucR_C-HTH_sf"/>
</dbReference>
<evidence type="ECO:0000313" key="2">
    <source>
        <dbReference type="EMBL" id="MDC3417289.1"/>
    </source>
</evidence>
<organism evidence="2 3">
    <name type="scientific">Aquibacillus salsiterrae</name>
    <dbReference type="NCBI Taxonomy" id="2950439"/>
    <lineage>
        <taxon>Bacteria</taxon>
        <taxon>Bacillati</taxon>
        <taxon>Bacillota</taxon>
        <taxon>Bacilli</taxon>
        <taxon>Bacillales</taxon>
        <taxon>Bacillaceae</taxon>
        <taxon>Aquibacillus</taxon>
    </lineage>
</organism>